<sequence>MPSTGIIDQDLSRLISDHNHFRNLLLRYIRRSVVLCSWTYEQEVPSLLRQFEKVDKLVGLILYTREYALQSFQSVDRSGTALLGQVDLLLARGSLASPGSDTHPSPRGSMNGTHDPGNMDPSGLAHPPMNGALSNNRLLVLAGEVKEAIRFWRDQCMFSQPLEQKMAELDRVTELRNLALKDDRSTIEEKSRAIRISSEQSKLLTDDVEPMLQYWSSKVQEADRPRDEHFARSTHSDGSGPPHLSLEHRTMSNHSIGSPANYSSITSDYLHMQWTRSNMFFGHFYPPPPMPPTPAIGNNRPVNTTVPFEDYQLLDKETFYRRYGFPNRPVMLYNSGVEAWSAWKQWTLEALLEKYGDAPFRVSNLDGEEEPYFPVYLRDFYQYVKYNKDEDPLYLFDPLFADRHEELATDYQRTGASWHTDPSGTSAWNTLLSGHKRWALYPPHIVPPGHDPESPKWLSSVEWYLDVYPFLAPEARPIEVVQNPGQTIYVPTGWWHMVLNMDDTVAVTQNFVDETNILQVKDSMLSESEDTRQDKRWMALVEELSKVRPDLVPALTFDPKKELTVLLDAEESLLDEASAESTATWHSRAMEVFARATGVKPKPEDISPIKTGQNVCFLVKDKFIKFFTPLNDGLSCFHAEVKANTSFVQSKPKSSKKRTPQILSSPKMIASGFLLGEETSTKWRWPYVLMEALQVSPGEDEMDLDDNPLVESGDYMPENSEDYDILLRPILHTLQYYHLSPLKGQDSERPTKNPLDHFQECLANVTKNHACWRVFPRHLLEQLPEYLPKSARQVFDPSQGDVTAPLVHGDVNPSNVLGHLHYQASDFDEAMPYPGAPPPPPTFEPMSVIDFGDAQFSSDPLVDFVSVYVTILNCRMDLVDMVDLLREAWRASFGAIQNPERLAQRCMWHVLLWPSEGLGMHLVRCVPEIGEMASWQQVEEAIFGWWKLSQ</sequence>
<feature type="domain" description="JmjC" evidence="2">
    <location>
        <begin position="385"/>
        <end position="528"/>
    </location>
</feature>
<comment type="caution">
    <text evidence="3">The sequence shown here is derived from an EMBL/GenBank/DDBJ whole genome shotgun (WGS) entry which is preliminary data.</text>
</comment>
<proteinExistence type="predicted"/>
<feature type="region of interest" description="Disordered" evidence="1">
    <location>
        <begin position="218"/>
        <end position="249"/>
    </location>
</feature>
<dbReference type="SUPFAM" id="SSF56112">
    <property type="entry name" value="Protein kinase-like (PK-like)"/>
    <property type="match status" value="1"/>
</dbReference>
<dbReference type="PANTHER" id="PTHR12480:SF35">
    <property type="entry name" value="TRANSCRIPTION FACTOR JUMONJI, JMJC DOMAIN-CONTAINING PROTEIN"/>
    <property type="match status" value="1"/>
</dbReference>
<evidence type="ECO:0000313" key="3">
    <source>
        <dbReference type="EMBL" id="KAF9335840.1"/>
    </source>
</evidence>
<dbReference type="InterPro" id="IPR011009">
    <property type="entry name" value="Kinase-like_dom_sf"/>
</dbReference>
<dbReference type="Gene3D" id="2.60.120.650">
    <property type="entry name" value="Cupin"/>
    <property type="match status" value="2"/>
</dbReference>
<dbReference type="InterPro" id="IPR003347">
    <property type="entry name" value="JmjC_dom"/>
</dbReference>
<reference evidence="3" key="1">
    <citation type="journal article" date="2020" name="Fungal Divers.">
        <title>Resolving the Mortierellaceae phylogeny through synthesis of multi-gene phylogenetics and phylogenomics.</title>
        <authorList>
            <person name="Vandepol N."/>
            <person name="Liber J."/>
            <person name="Desiro A."/>
            <person name="Na H."/>
            <person name="Kennedy M."/>
            <person name="Barry K."/>
            <person name="Grigoriev I.V."/>
            <person name="Miller A.N."/>
            <person name="O'Donnell K."/>
            <person name="Stajich J.E."/>
            <person name="Bonito G."/>
        </authorList>
    </citation>
    <scope>NUCLEOTIDE SEQUENCE</scope>
    <source>
        <strain evidence="3">NVP1</strain>
    </source>
</reference>
<gene>
    <name evidence="3" type="ORF">BG006_010461</name>
</gene>
<dbReference type="SUPFAM" id="SSF51197">
    <property type="entry name" value="Clavaminate synthase-like"/>
    <property type="match status" value="1"/>
</dbReference>
<evidence type="ECO:0000259" key="2">
    <source>
        <dbReference type="PROSITE" id="PS51184"/>
    </source>
</evidence>
<dbReference type="Pfam" id="PF02373">
    <property type="entry name" value="JmjC"/>
    <property type="match status" value="1"/>
</dbReference>
<dbReference type="PROSITE" id="PS51184">
    <property type="entry name" value="JMJC"/>
    <property type="match status" value="1"/>
</dbReference>
<feature type="region of interest" description="Disordered" evidence="1">
    <location>
        <begin position="95"/>
        <end position="122"/>
    </location>
</feature>
<dbReference type="InterPro" id="IPR050910">
    <property type="entry name" value="JMJD6_ArgDemeth/LysHydrox"/>
</dbReference>
<keyword evidence="4" id="KW-1185">Reference proteome</keyword>
<dbReference type="AlphaFoldDB" id="A0A9P5SUU1"/>
<dbReference type="Proteomes" id="UP000696485">
    <property type="component" value="Unassembled WGS sequence"/>
</dbReference>
<dbReference type="PANTHER" id="PTHR12480">
    <property type="entry name" value="ARGININE DEMETHYLASE AND LYSYL-HYDROXYLASE JMJD"/>
    <property type="match status" value="1"/>
</dbReference>
<name>A0A9P5SUU1_9FUNG</name>
<dbReference type="SMART" id="SM00558">
    <property type="entry name" value="JmjC"/>
    <property type="match status" value="1"/>
</dbReference>
<evidence type="ECO:0000313" key="4">
    <source>
        <dbReference type="Proteomes" id="UP000696485"/>
    </source>
</evidence>
<dbReference type="EMBL" id="JAAAUY010000083">
    <property type="protein sequence ID" value="KAF9335840.1"/>
    <property type="molecule type" value="Genomic_DNA"/>
</dbReference>
<feature type="compositionally biased region" description="Basic and acidic residues" evidence="1">
    <location>
        <begin position="220"/>
        <end position="235"/>
    </location>
</feature>
<accession>A0A9P5SUU1</accession>
<feature type="compositionally biased region" description="Polar residues" evidence="1">
    <location>
        <begin position="97"/>
        <end position="112"/>
    </location>
</feature>
<protein>
    <recommendedName>
        <fullName evidence="2">JmjC domain-containing protein</fullName>
    </recommendedName>
</protein>
<evidence type="ECO:0000256" key="1">
    <source>
        <dbReference type="SAM" id="MobiDB-lite"/>
    </source>
</evidence>
<organism evidence="3 4">
    <name type="scientific">Podila minutissima</name>
    <dbReference type="NCBI Taxonomy" id="64525"/>
    <lineage>
        <taxon>Eukaryota</taxon>
        <taxon>Fungi</taxon>
        <taxon>Fungi incertae sedis</taxon>
        <taxon>Mucoromycota</taxon>
        <taxon>Mortierellomycotina</taxon>
        <taxon>Mortierellomycetes</taxon>
        <taxon>Mortierellales</taxon>
        <taxon>Mortierellaceae</taxon>
        <taxon>Podila</taxon>
    </lineage>
</organism>